<name>A0ABS0IIA4_9BACT</name>
<keyword evidence="2" id="KW-1185">Reference proteome</keyword>
<organism evidence="1 2">
    <name type="scientific">Hymenobacter jeongseonensis</name>
    <dbReference type="NCBI Taxonomy" id="2791027"/>
    <lineage>
        <taxon>Bacteria</taxon>
        <taxon>Pseudomonadati</taxon>
        <taxon>Bacteroidota</taxon>
        <taxon>Cytophagia</taxon>
        <taxon>Cytophagales</taxon>
        <taxon>Hymenobacteraceae</taxon>
        <taxon>Hymenobacter</taxon>
    </lineage>
</organism>
<dbReference type="EMBL" id="JADQDQ010000004">
    <property type="protein sequence ID" value="MBF9238066.1"/>
    <property type="molecule type" value="Genomic_DNA"/>
</dbReference>
<reference evidence="1 2" key="1">
    <citation type="submission" date="2020-11" db="EMBL/GenBank/DDBJ databases">
        <authorList>
            <person name="Kim M.K."/>
        </authorList>
    </citation>
    <scope>NUCLEOTIDE SEQUENCE [LARGE SCALE GENOMIC DNA]</scope>
    <source>
        <strain evidence="1 2">BT683</strain>
    </source>
</reference>
<accession>A0ABS0IIA4</accession>
<dbReference type="Proteomes" id="UP000597617">
    <property type="component" value="Unassembled WGS sequence"/>
</dbReference>
<evidence type="ECO:0000313" key="1">
    <source>
        <dbReference type="EMBL" id="MBF9238066.1"/>
    </source>
</evidence>
<gene>
    <name evidence="1" type="ORF">I2I05_11735</name>
</gene>
<sequence>MFRNGRCVAAIALSPRERDALQQALPAPHNLHPLGAFRRALQSGGLARDNGPVARRGRRR</sequence>
<proteinExistence type="predicted"/>
<evidence type="ECO:0000313" key="2">
    <source>
        <dbReference type="Proteomes" id="UP000597617"/>
    </source>
</evidence>
<dbReference type="RefSeq" id="WP_196282431.1">
    <property type="nucleotide sequence ID" value="NZ_JADQDQ010000004.1"/>
</dbReference>
<comment type="caution">
    <text evidence="1">The sequence shown here is derived from an EMBL/GenBank/DDBJ whole genome shotgun (WGS) entry which is preliminary data.</text>
</comment>
<protein>
    <submittedName>
        <fullName evidence="1">Uncharacterized protein</fullName>
    </submittedName>
</protein>